<evidence type="ECO:0000313" key="2">
    <source>
        <dbReference type="Proteomes" id="UP001054945"/>
    </source>
</evidence>
<evidence type="ECO:0000313" key="1">
    <source>
        <dbReference type="EMBL" id="GIX78344.1"/>
    </source>
</evidence>
<organism evidence="1 2">
    <name type="scientific">Caerostris extrusa</name>
    <name type="common">Bark spider</name>
    <name type="synonym">Caerostris bankana</name>
    <dbReference type="NCBI Taxonomy" id="172846"/>
    <lineage>
        <taxon>Eukaryota</taxon>
        <taxon>Metazoa</taxon>
        <taxon>Ecdysozoa</taxon>
        <taxon>Arthropoda</taxon>
        <taxon>Chelicerata</taxon>
        <taxon>Arachnida</taxon>
        <taxon>Araneae</taxon>
        <taxon>Araneomorphae</taxon>
        <taxon>Entelegynae</taxon>
        <taxon>Araneoidea</taxon>
        <taxon>Araneidae</taxon>
        <taxon>Caerostris</taxon>
    </lineage>
</organism>
<dbReference type="AlphaFoldDB" id="A0AAV4N4L6"/>
<dbReference type="Proteomes" id="UP001054945">
    <property type="component" value="Unassembled WGS sequence"/>
</dbReference>
<reference evidence="1 2" key="1">
    <citation type="submission" date="2021-06" db="EMBL/GenBank/DDBJ databases">
        <title>Caerostris extrusa draft genome.</title>
        <authorList>
            <person name="Kono N."/>
            <person name="Arakawa K."/>
        </authorList>
    </citation>
    <scope>NUCLEOTIDE SEQUENCE [LARGE SCALE GENOMIC DNA]</scope>
</reference>
<comment type="caution">
    <text evidence="1">The sequence shown here is derived from an EMBL/GenBank/DDBJ whole genome shotgun (WGS) entry which is preliminary data.</text>
</comment>
<sequence length="87" mass="9884">MSEEALINYGPRWSLLVVQSGLCPRDHFFPLSLSAVMLRGWRMRERERGINGARSRQYLARPAGSPRQITVMNAPRARISQFLGDAL</sequence>
<keyword evidence="2" id="KW-1185">Reference proteome</keyword>
<protein>
    <submittedName>
        <fullName evidence="1">Uncharacterized protein</fullName>
    </submittedName>
</protein>
<accession>A0AAV4N4L6</accession>
<name>A0AAV4N4L6_CAEEX</name>
<dbReference type="EMBL" id="BPLR01002834">
    <property type="protein sequence ID" value="GIX78344.1"/>
    <property type="molecule type" value="Genomic_DNA"/>
</dbReference>
<proteinExistence type="predicted"/>
<gene>
    <name evidence="1" type="ORF">CEXT_48421</name>
</gene>